<gene>
    <name evidence="7" type="ORF">KDY119_03390</name>
</gene>
<name>A0A5P9QEG4_9MICO</name>
<dbReference type="GO" id="GO:0005886">
    <property type="term" value="C:plasma membrane"/>
    <property type="evidence" value="ECO:0007669"/>
    <property type="project" value="UniProtKB-SubCell"/>
</dbReference>
<dbReference type="InterPro" id="IPR022791">
    <property type="entry name" value="L-PG_synthase/AglD"/>
</dbReference>
<protein>
    <submittedName>
        <fullName evidence="7">UPF0104 membrane protein</fullName>
    </submittedName>
</protein>
<feature type="transmembrane region" description="Helical" evidence="6">
    <location>
        <begin position="27"/>
        <end position="48"/>
    </location>
</feature>
<evidence type="ECO:0000256" key="2">
    <source>
        <dbReference type="ARBA" id="ARBA00022475"/>
    </source>
</evidence>
<keyword evidence="5 6" id="KW-0472">Membrane</keyword>
<dbReference type="RefSeq" id="WP_153022569.1">
    <property type="nucleotide sequence ID" value="NZ_BAABIH010000010.1"/>
</dbReference>
<proteinExistence type="predicted"/>
<keyword evidence="2" id="KW-1003">Cell membrane</keyword>
<keyword evidence="8" id="KW-1185">Reference proteome</keyword>
<reference evidence="7 8" key="1">
    <citation type="submission" date="2019-10" db="EMBL/GenBank/DDBJ databases">
        <title>Genome sequence of Luteimicrobium xylanilyticum HY-24.</title>
        <authorList>
            <person name="Kim D.Y."/>
            <person name="Park H.-Y."/>
        </authorList>
    </citation>
    <scope>NUCLEOTIDE SEQUENCE [LARGE SCALE GENOMIC DNA]</scope>
    <source>
        <strain evidence="7 8">HY-24</strain>
    </source>
</reference>
<feature type="transmembrane region" description="Helical" evidence="6">
    <location>
        <begin position="173"/>
        <end position="200"/>
    </location>
</feature>
<dbReference type="OrthoDB" id="5242664at2"/>
<evidence type="ECO:0000313" key="8">
    <source>
        <dbReference type="Proteomes" id="UP000326702"/>
    </source>
</evidence>
<dbReference type="PANTHER" id="PTHR39087">
    <property type="entry name" value="UPF0104 MEMBRANE PROTEIN MJ1595"/>
    <property type="match status" value="1"/>
</dbReference>
<feature type="transmembrane region" description="Helical" evidence="6">
    <location>
        <begin position="662"/>
        <end position="688"/>
    </location>
</feature>
<keyword evidence="3 6" id="KW-0812">Transmembrane</keyword>
<dbReference type="KEGG" id="lxl:KDY119_03390"/>
<dbReference type="AlphaFoldDB" id="A0A5P9QEG4"/>
<dbReference type="Pfam" id="PF03706">
    <property type="entry name" value="LPG_synthase_TM"/>
    <property type="match status" value="1"/>
</dbReference>
<evidence type="ECO:0000256" key="6">
    <source>
        <dbReference type="SAM" id="Phobius"/>
    </source>
</evidence>
<evidence type="ECO:0000256" key="1">
    <source>
        <dbReference type="ARBA" id="ARBA00004651"/>
    </source>
</evidence>
<feature type="transmembrane region" description="Helical" evidence="6">
    <location>
        <begin position="560"/>
        <end position="579"/>
    </location>
</feature>
<feature type="transmembrane region" description="Helical" evidence="6">
    <location>
        <begin position="142"/>
        <end position="161"/>
    </location>
</feature>
<feature type="transmembrane region" description="Helical" evidence="6">
    <location>
        <begin position="811"/>
        <end position="834"/>
    </location>
</feature>
<evidence type="ECO:0000256" key="3">
    <source>
        <dbReference type="ARBA" id="ARBA00022692"/>
    </source>
</evidence>
<feature type="transmembrane region" description="Helical" evidence="6">
    <location>
        <begin position="591"/>
        <end position="614"/>
    </location>
</feature>
<feature type="transmembrane region" description="Helical" evidence="6">
    <location>
        <begin position="626"/>
        <end position="650"/>
    </location>
</feature>
<organism evidence="7 8">
    <name type="scientific">Luteimicrobium xylanilyticum</name>
    <dbReference type="NCBI Taxonomy" id="1133546"/>
    <lineage>
        <taxon>Bacteria</taxon>
        <taxon>Bacillati</taxon>
        <taxon>Actinomycetota</taxon>
        <taxon>Actinomycetes</taxon>
        <taxon>Micrococcales</taxon>
        <taxon>Luteimicrobium</taxon>
    </lineage>
</organism>
<dbReference type="Proteomes" id="UP000326702">
    <property type="component" value="Chromosome"/>
</dbReference>
<feature type="transmembrane region" description="Helical" evidence="6">
    <location>
        <begin position="101"/>
        <end position="122"/>
    </location>
</feature>
<evidence type="ECO:0000256" key="5">
    <source>
        <dbReference type="ARBA" id="ARBA00023136"/>
    </source>
</evidence>
<dbReference type="PANTHER" id="PTHR39087:SF2">
    <property type="entry name" value="UPF0104 MEMBRANE PROTEIN MJ1595"/>
    <property type="match status" value="1"/>
</dbReference>
<comment type="subcellular location">
    <subcellularLocation>
        <location evidence="1">Cell membrane</location>
        <topology evidence="1">Multi-pass membrane protein</topology>
    </subcellularLocation>
</comment>
<evidence type="ECO:0000256" key="4">
    <source>
        <dbReference type="ARBA" id="ARBA00022989"/>
    </source>
</evidence>
<feature type="transmembrane region" description="Helical" evidence="6">
    <location>
        <begin position="700"/>
        <end position="720"/>
    </location>
</feature>
<evidence type="ECO:0000313" key="7">
    <source>
        <dbReference type="EMBL" id="QFU99854.1"/>
    </source>
</evidence>
<feature type="transmembrane region" description="Helical" evidence="6">
    <location>
        <begin position="68"/>
        <end position="89"/>
    </location>
</feature>
<keyword evidence="4 6" id="KW-1133">Transmembrane helix</keyword>
<sequence>MPGPASDDEVVRVVDTPAVRVRHPSDAVGVVVSALGIVVVLLLAVYAHGTTEGVAQDVHGFSRLLARILVVPVAVLEGLVTVFVPLAVLTELAVRRLGRQMLESVGAGVAGLLLAVAAAAAIRAWGSDEMISGLSVWTGSTYGVVLPGYVAGIAGLLTVAGPRSRRRTVKWSWNLLWVALAVVFVTGQITLPGAVIVLLLGRMAGLGVRYASGVRSERAYGPELVDGVRRAGFAPTYLVRVRDVADPQGVLRRQRVTSVGDGHVTGEVDVADLRTGEHPSVAQTVRHPAEAIVATWDPAAVALTRAGDNRVYALFTSDGVRRDVVVLDGDRQVVGFLTRLWRSLRLRGLETRTAISLRAAAERAALLSYAATSAGVRTPRLLGIAESADSMLLVQEHVDGIVSLRDVDHELLDDDVLADAWKQLRKAHDAGLTHRALTSDVVLVGADHGRTPRVWLSGWESGEVASPELARRLDLAQMLALLALAVGPRRAVESAARALSADDLESVGPILQSIALPASTREEVRSDKEILKQLRAEIVDRMPEADLEPENITRFSVRTIITLTLTIVAVAVIITTINADEITSAIADANPLWAVGTFALGILTWIGAALTLIAFSPVKIPWLRTFLTQIAGSFVALAAPAGIGPAALNLRLLTKRGVTTSLALATVALVQLTQFAVTVAILLVLSLASGDGGGLITLPSTTVMLAIGGLALAAAATLLVPSVRRWIVKRIGPTLSQVWPRLSQMLSQPSRLALGVGGNVLLSMGYVLAFDAALAAFGQSLNLVDVAVIYLVGNAAGSAVPTPGGIGAIEAALILGLTTAGVSAPIATSVVVLFRVATYWARIPIGWGVMRWLQRQGDL</sequence>
<dbReference type="EMBL" id="CP045529">
    <property type="protein sequence ID" value="QFU99854.1"/>
    <property type="molecule type" value="Genomic_DNA"/>
</dbReference>
<feature type="transmembrane region" description="Helical" evidence="6">
    <location>
        <begin position="752"/>
        <end position="777"/>
    </location>
</feature>
<accession>A0A5P9QEG4</accession>